<dbReference type="AlphaFoldDB" id="A0A6S7I687"/>
<keyword evidence="3" id="KW-1185">Reference proteome</keyword>
<feature type="region of interest" description="Disordered" evidence="1">
    <location>
        <begin position="15"/>
        <end position="82"/>
    </location>
</feature>
<protein>
    <submittedName>
        <fullName evidence="2">Uncharacterized protein</fullName>
    </submittedName>
</protein>
<feature type="non-terminal residue" evidence="2">
    <location>
        <position position="1"/>
    </location>
</feature>
<proteinExistence type="predicted"/>
<organism evidence="2 3">
    <name type="scientific">Paramuricea clavata</name>
    <name type="common">Red gorgonian</name>
    <name type="synonym">Violescent sea-whip</name>
    <dbReference type="NCBI Taxonomy" id="317549"/>
    <lineage>
        <taxon>Eukaryota</taxon>
        <taxon>Metazoa</taxon>
        <taxon>Cnidaria</taxon>
        <taxon>Anthozoa</taxon>
        <taxon>Octocorallia</taxon>
        <taxon>Malacalcyonacea</taxon>
        <taxon>Plexauridae</taxon>
        <taxon>Paramuricea</taxon>
    </lineage>
</organism>
<name>A0A6S7I687_PARCT</name>
<feature type="non-terminal residue" evidence="2">
    <location>
        <position position="82"/>
    </location>
</feature>
<sequence>QPCVSDELTDYVDADSAGVDNSFVIQESTNPRTNNGSTTEPRPINREEYNNQFNELNGNASVNPIEVNPNSASADVSIEDNN</sequence>
<reference evidence="2" key="1">
    <citation type="submission" date="2020-04" db="EMBL/GenBank/DDBJ databases">
        <authorList>
            <person name="Alioto T."/>
            <person name="Alioto T."/>
            <person name="Gomez Garrido J."/>
        </authorList>
    </citation>
    <scope>NUCLEOTIDE SEQUENCE</scope>
    <source>
        <strain evidence="2">A484AB</strain>
    </source>
</reference>
<comment type="caution">
    <text evidence="2">The sequence shown here is derived from an EMBL/GenBank/DDBJ whole genome shotgun (WGS) entry which is preliminary data.</text>
</comment>
<evidence type="ECO:0000256" key="1">
    <source>
        <dbReference type="SAM" id="MobiDB-lite"/>
    </source>
</evidence>
<evidence type="ECO:0000313" key="3">
    <source>
        <dbReference type="Proteomes" id="UP001152795"/>
    </source>
</evidence>
<accession>A0A6S7I687</accession>
<dbReference type="Proteomes" id="UP001152795">
    <property type="component" value="Unassembled WGS sequence"/>
</dbReference>
<evidence type="ECO:0000313" key="2">
    <source>
        <dbReference type="EMBL" id="CAB3999958.1"/>
    </source>
</evidence>
<feature type="compositionally biased region" description="Polar residues" evidence="1">
    <location>
        <begin position="50"/>
        <end position="76"/>
    </location>
</feature>
<dbReference type="EMBL" id="CACRXK020003714">
    <property type="protein sequence ID" value="CAB3999958.1"/>
    <property type="molecule type" value="Genomic_DNA"/>
</dbReference>
<gene>
    <name evidence="2" type="ORF">PACLA_8A016628</name>
</gene>
<feature type="compositionally biased region" description="Polar residues" evidence="1">
    <location>
        <begin position="23"/>
        <end position="40"/>
    </location>
</feature>